<accession>A0AC58S2B9</accession>
<keyword evidence="1" id="KW-1185">Reference proteome</keyword>
<evidence type="ECO:0000313" key="1">
    <source>
        <dbReference type="Proteomes" id="UP000790787"/>
    </source>
</evidence>
<organism evidence="1 2">
    <name type="scientific">Nicotiana tabacum</name>
    <name type="common">Common tobacco</name>
    <dbReference type="NCBI Taxonomy" id="4097"/>
    <lineage>
        <taxon>Eukaryota</taxon>
        <taxon>Viridiplantae</taxon>
        <taxon>Streptophyta</taxon>
        <taxon>Embryophyta</taxon>
        <taxon>Tracheophyta</taxon>
        <taxon>Spermatophyta</taxon>
        <taxon>Magnoliopsida</taxon>
        <taxon>eudicotyledons</taxon>
        <taxon>Gunneridae</taxon>
        <taxon>Pentapetalae</taxon>
        <taxon>asterids</taxon>
        <taxon>lamiids</taxon>
        <taxon>Solanales</taxon>
        <taxon>Solanaceae</taxon>
        <taxon>Nicotianoideae</taxon>
        <taxon>Nicotianeae</taxon>
        <taxon>Nicotiana</taxon>
    </lineage>
</organism>
<sequence length="164" mass="18141">MQVTLTSECKELYQKIYSLAYVIGTYSKPQVALLYGITMGGGAAISIPGTFRVATEKTRLPLIEEQLGKLITDEPSVIESSLAKFGDIVHPDRMSVLQRIETLNKCFCHETVEEIIDSLESEAGKTADAWCISTLKRLREVSPLSLKVSLRSIREGDFKLLTSA</sequence>
<name>A0AC58S2B9_TOBAC</name>
<dbReference type="RefSeq" id="XP_075079128.1">
    <property type="nucleotide sequence ID" value="XM_075223027.1"/>
</dbReference>
<evidence type="ECO:0000313" key="2">
    <source>
        <dbReference type="RefSeq" id="XP_075079128.1"/>
    </source>
</evidence>
<gene>
    <name evidence="2" type="primary">LOC107759386</name>
</gene>
<proteinExistence type="predicted"/>
<reference evidence="2" key="2">
    <citation type="submission" date="2025-08" db="UniProtKB">
        <authorList>
            <consortium name="RefSeq"/>
        </authorList>
    </citation>
    <scope>IDENTIFICATION</scope>
    <source>
        <tissue evidence="2">Leaf</tissue>
    </source>
</reference>
<protein>
    <submittedName>
        <fullName evidence="2">3-hydroxyisobutyryl-CoA hydrolase-like protein 1, mitochondrial isoform X1</fullName>
    </submittedName>
</protein>
<dbReference type="Proteomes" id="UP000790787">
    <property type="component" value="Chromosome 10"/>
</dbReference>
<reference evidence="1" key="1">
    <citation type="journal article" date="2014" name="Nat. Commun.">
        <title>The tobacco genome sequence and its comparison with those of tomato and potato.</title>
        <authorList>
            <person name="Sierro N."/>
            <person name="Battey J.N."/>
            <person name="Ouadi S."/>
            <person name="Bakaher N."/>
            <person name="Bovet L."/>
            <person name="Willig A."/>
            <person name="Goepfert S."/>
            <person name="Peitsch M.C."/>
            <person name="Ivanov N.V."/>
        </authorList>
    </citation>
    <scope>NUCLEOTIDE SEQUENCE [LARGE SCALE GENOMIC DNA]</scope>
</reference>